<dbReference type="GO" id="GO:0034707">
    <property type="term" value="C:chloride channel complex"/>
    <property type="evidence" value="ECO:0007669"/>
    <property type="project" value="UniProtKB-KW"/>
</dbReference>
<evidence type="ECO:0000256" key="5">
    <source>
        <dbReference type="ARBA" id="ARBA00023065"/>
    </source>
</evidence>
<evidence type="ECO:0000256" key="1">
    <source>
        <dbReference type="ARBA" id="ARBA00004141"/>
    </source>
</evidence>
<dbReference type="InterPro" id="IPR050368">
    <property type="entry name" value="ClC-type_chloride_channel"/>
</dbReference>
<feature type="transmembrane region" description="Helical" evidence="10">
    <location>
        <begin position="12"/>
        <end position="40"/>
    </location>
</feature>
<feature type="transmembrane region" description="Helical" evidence="10">
    <location>
        <begin position="234"/>
        <end position="254"/>
    </location>
</feature>
<dbReference type="RefSeq" id="WP_369787893.1">
    <property type="nucleotide sequence ID" value="NZ_CP165628.1"/>
</dbReference>
<keyword evidence="8" id="KW-0868">Chloride</keyword>
<organism evidence="11">
    <name type="scientific">Rouxiella sp. WC2420</name>
    <dbReference type="NCBI Taxonomy" id="3234145"/>
    <lineage>
        <taxon>Bacteria</taxon>
        <taxon>Pseudomonadati</taxon>
        <taxon>Pseudomonadota</taxon>
        <taxon>Gammaproteobacteria</taxon>
        <taxon>Enterobacterales</taxon>
        <taxon>Yersiniaceae</taxon>
        <taxon>Rouxiella</taxon>
    </lineage>
</organism>
<dbReference type="InterPro" id="IPR001807">
    <property type="entry name" value="ClC"/>
</dbReference>
<evidence type="ECO:0000256" key="2">
    <source>
        <dbReference type="ARBA" id="ARBA00022448"/>
    </source>
</evidence>
<dbReference type="InterPro" id="IPR014743">
    <property type="entry name" value="Cl-channel_core"/>
</dbReference>
<sequence length="421" mass="44614">MSEQHVEPRSGIVRLVFATLLTGIAAGIGGMLLALLLHAIQHFAFGYSPDAIISKESFLEGVSAANASRRLYVLVVCGLIAGIGWYLLYRFGKPLVSIANAVKNPHKPMPFFSTLVHALLQIITVALGSPLGREVAPREVGAIGAGWLAQRFHLTVPETRILVACGAGAGLAAVYNVPLGGAVFTLEVLLGAFSLELLIPAICTSSIAALVAWIGLGNESQYHLPQLDITSGLVIWSVICGPLFGIAANLFTRVMTNARKNAKRNWQMPVFCLLNFAILGLLAAWFPQLLGNGKGPAQITFDSEITLYLAAGLLVLKLLVIWGSLRSGAEGGLLTPGLSNGALLACILGIIWDHFWPGTAIGAFAIVGAAAFLASSMKMPITAVVLILEFTRVNHDFLIPILFAVTGSIATSTLINKKFSR</sequence>
<dbReference type="Gene3D" id="1.10.3080.10">
    <property type="entry name" value="Clc chloride channel"/>
    <property type="match status" value="1"/>
</dbReference>
<dbReference type="PANTHER" id="PTHR43427:SF6">
    <property type="entry name" value="CHLORIDE CHANNEL PROTEIN CLC-E"/>
    <property type="match status" value="1"/>
</dbReference>
<feature type="transmembrane region" description="Helical" evidence="10">
    <location>
        <begin position="305"/>
        <end position="325"/>
    </location>
</feature>
<evidence type="ECO:0000256" key="7">
    <source>
        <dbReference type="ARBA" id="ARBA00023173"/>
    </source>
</evidence>
<proteinExistence type="predicted"/>
<keyword evidence="7" id="KW-0869">Chloride channel</keyword>
<feature type="transmembrane region" description="Helical" evidence="10">
    <location>
        <begin position="332"/>
        <end position="352"/>
    </location>
</feature>
<accession>A0AB39VII0</accession>
<evidence type="ECO:0000256" key="10">
    <source>
        <dbReference type="SAM" id="Phobius"/>
    </source>
</evidence>
<dbReference type="PANTHER" id="PTHR43427">
    <property type="entry name" value="CHLORIDE CHANNEL PROTEIN CLC-E"/>
    <property type="match status" value="1"/>
</dbReference>
<feature type="transmembrane region" description="Helical" evidence="10">
    <location>
        <begin position="397"/>
        <end position="415"/>
    </location>
</feature>
<reference evidence="11" key="1">
    <citation type="submission" date="2024-07" db="EMBL/GenBank/DDBJ databases">
        <authorList>
            <person name="Biller S.J."/>
        </authorList>
    </citation>
    <scope>NUCLEOTIDE SEQUENCE</scope>
    <source>
        <strain evidence="11">WC2420</strain>
    </source>
</reference>
<keyword evidence="6 10" id="KW-0472">Membrane</keyword>
<dbReference type="CDD" id="cd01033">
    <property type="entry name" value="ClC_like"/>
    <property type="match status" value="1"/>
</dbReference>
<comment type="subcellular location">
    <subcellularLocation>
        <location evidence="1">Membrane</location>
        <topology evidence="1">Multi-pass membrane protein</topology>
    </subcellularLocation>
</comment>
<feature type="transmembrane region" description="Helical" evidence="10">
    <location>
        <begin position="193"/>
        <end position="214"/>
    </location>
</feature>
<feature type="transmembrane region" description="Helical" evidence="10">
    <location>
        <begin position="110"/>
        <end position="129"/>
    </location>
</feature>
<keyword evidence="9" id="KW-0407">Ion channel</keyword>
<evidence type="ECO:0000313" key="11">
    <source>
        <dbReference type="EMBL" id="XDU70333.1"/>
    </source>
</evidence>
<dbReference type="SUPFAM" id="SSF81340">
    <property type="entry name" value="Clc chloride channel"/>
    <property type="match status" value="1"/>
</dbReference>
<evidence type="ECO:0000256" key="9">
    <source>
        <dbReference type="ARBA" id="ARBA00023303"/>
    </source>
</evidence>
<dbReference type="PRINTS" id="PR00762">
    <property type="entry name" value="CLCHANNEL"/>
</dbReference>
<keyword evidence="2" id="KW-0813">Transport</keyword>
<feature type="transmembrane region" description="Helical" evidence="10">
    <location>
        <begin position="71"/>
        <end position="89"/>
    </location>
</feature>
<evidence type="ECO:0000256" key="3">
    <source>
        <dbReference type="ARBA" id="ARBA00022692"/>
    </source>
</evidence>
<evidence type="ECO:0000256" key="6">
    <source>
        <dbReference type="ARBA" id="ARBA00023136"/>
    </source>
</evidence>
<feature type="transmembrane region" description="Helical" evidence="10">
    <location>
        <begin position="358"/>
        <end position="376"/>
    </location>
</feature>
<name>A0AB39VII0_9GAMM</name>
<dbReference type="Pfam" id="PF00654">
    <property type="entry name" value="Voltage_CLC"/>
    <property type="match status" value="1"/>
</dbReference>
<evidence type="ECO:0000256" key="8">
    <source>
        <dbReference type="ARBA" id="ARBA00023214"/>
    </source>
</evidence>
<evidence type="ECO:0000256" key="4">
    <source>
        <dbReference type="ARBA" id="ARBA00022989"/>
    </source>
</evidence>
<protein>
    <submittedName>
        <fullName evidence="11">Chloride channel protein</fullName>
    </submittedName>
</protein>
<keyword evidence="4 10" id="KW-1133">Transmembrane helix</keyword>
<feature type="transmembrane region" description="Helical" evidence="10">
    <location>
        <begin position="266"/>
        <end position="285"/>
    </location>
</feature>
<gene>
    <name evidence="11" type="ORF">AB3G37_12075</name>
</gene>
<dbReference type="AlphaFoldDB" id="A0AB39VII0"/>
<dbReference type="GO" id="GO:0005254">
    <property type="term" value="F:chloride channel activity"/>
    <property type="evidence" value="ECO:0007669"/>
    <property type="project" value="UniProtKB-KW"/>
</dbReference>
<keyword evidence="5" id="KW-0406">Ion transport</keyword>
<keyword evidence="3 10" id="KW-0812">Transmembrane</keyword>
<dbReference type="EMBL" id="CP165628">
    <property type="protein sequence ID" value="XDU70333.1"/>
    <property type="molecule type" value="Genomic_DNA"/>
</dbReference>